<dbReference type="GO" id="GO:0006310">
    <property type="term" value="P:DNA recombination"/>
    <property type="evidence" value="ECO:0007669"/>
    <property type="project" value="UniProtKB-KW"/>
</dbReference>
<dbReference type="InterPro" id="IPR002104">
    <property type="entry name" value="Integrase_catalytic"/>
</dbReference>
<feature type="domain" description="Tyr recombinase" evidence="6">
    <location>
        <begin position="255"/>
        <end position="454"/>
    </location>
</feature>
<dbReference type="InterPro" id="IPR044068">
    <property type="entry name" value="CB"/>
</dbReference>
<dbReference type="PROSITE" id="PS51898">
    <property type="entry name" value="TYR_RECOMBINASE"/>
    <property type="match status" value="1"/>
</dbReference>
<evidence type="ECO:0000313" key="8">
    <source>
        <dbReference type="EMBL" id="TQF02842.1"/>
    </source>
</evidence>
<dbReference type="InterPro" id="IPR010998">
    <property type="entry name" value="Integrase_recombinase_N"/>
</dbReference>
<keyword evidence="3" id="KW-0233">DNA recombination</keyword>
<dbReference type="AlphaFoldDB" id="A0A540W1H0"/>
<gene>
    <name evidence="8" type="ORF">E6W39_11940</name>
</gene>
<feature type="compositionally biased region" description="Polar residues" evidence="5">
    <location>
        <begin position="28"/>
        <end position="38"/>
    </location>
</feature>
<evidence type="ECO:0000313" key="9">
    <source>
        <dbReference type="Proteomes" id="UP000319103"/>
    </source>
</evidence>
<dbReference type="Gene3D" id="1.10.443.10">
    <property type="entry name" value="Intergrase catalytic core"/>
    <property type="match status" value="1"/>
</dbReference>
<feature type="compositionally biased region" description="Low complexity" evidence="5">
    <location>
        <begin position="15"/>
        <end position="26"/>
    </location>
</feature>
<evidence type="ECO:0000256" key="1">
    <source>
        <dbReference type="ARBA" id="ARBA00022908"/>
    </source>
</evidence>
<dbReference type="PANTHER" id="PTHR30349:SF91">
    <property type="entry name" value="INTA PROTEIN"/>
    <property type="match status" value="1"/>
</dbReference>
<dbReference type="Proteomes" id="UP000319103">
    <property type="component" value="Unassembled WGS sequence"/>
</dbReference>
<dbReference type="InterPro" id="IPR050090">
    <property type="entry name" value="Tyrosine_recombinase_XerCD"/>
</dbReference>
<feature type="compositionally biased region" description="Low complexity" evidence="5">
    <location>
        <begin position="41"/>
        <end position="56"/>
    </location>
</feature>
<dbReference type="GO" id="GO:0015074">
    <property type="term" value="P:DNA integration"/>
    <property type="evidence" value="ECO:0007669"/>
    <property type="project" value="UniProtKB-KW"/>
</dbReference>
<dbReference type="OrthoDB" id="9805859at2"/>
<evidence type="ECO:0000259" key="6">
    <source>
        <dbReference type="PROSITE" id="PS51898"/>
    </source>
</evidence>
<evidence type="ECO:0000256" key="2">
    <source>
        <dbReference type="ARBA" id="ARBA00023125"/>
    </source>
</evidence>
<dbReference type="Pfam" id="PF14659">
    <property type="entry name" value="Phage_int_SAM_3"/>
    <property type="match status" value="1"/>
</dbReference>
<protein>
    <submittedName>
        <fullName evidence="8">Site-specific integrase</fullName>
    </submittedName>
</protein>
<dbReference type="InterPro" id="IPR004107">
    <property type="entry name" value="Integrase_SAM-like_N"/>
</dbReference>
<dbReference type="PANTHER" id="PTHR30349">
    <property type="entry name" value="PHAGE INTEGRASE-RELATED"/>
    <property type="match status" value="1"/>
</dbReference>
<dbReference type="GO" id="GO:0003677">
    <property type="term" value="F:DNA binding"/>
    <property type="evidence" value="ECO:0007669"/>
    <property type="project" value="UniProtKB-UniRule"/>
</dbReference>
<keyword evidence="2 4" id="KW-0238">DNA-binding</keyword>
<feature type="region of interest" description="Disordered" evidence="5">
    <location>
        <begin position="1"/>
        <end position="72"/>
    </location>
</feature>
<dbReference type="Pfam" id="PF00589">
    <property type="entry name" value="Phage_integrase"/>
    <property type="match status" value="1"/>
</dbReference>
<comment type="caution">
    <text evidence="8">The sequence shown here is derived from an EMBL/GenBank/DDBJ whole genome shotgun (WGS) entry which is preliminary data.</text>
</comment>
<evidence type="ECO:0000256" key="5">
    <source>
        <dbReference type="SAM" id="MobiDB-lite"/>
    </source>
</evidence>
<proteinExistence type="predicted"/>
<sequence>MPRDQAALPTERAPRSPSRRVASACPGQSISLCSTPRSARSADTPTTPATLDTPSPISSRRSPMAQRPKRGRVYRRCGCTDGSSGKQLGSWCPRLAADITHGRWTYAVDLAREEGKRRTRRRGGFASRAEAAREMARVLDAEYRGVYEDRTLRVGLFLYEWLESKRPALAPNTWAGYRACIERDLVPAFGGMPLVDLRPKHIDAWVSAQLASGRGRTTVHHAVAMLRNALNHAVRTWRLRYNPAKHSVPTKPRAAVRTCWTPDQAAAFLRHSAERYADRLTDLFEVMLGTGMRRGEILALHWSDVHLMDRQLFVSWTLTAVNNGKIHLSEPKTEASRTWISLSPRVMAALHRQAALQMAAHPDDRLDGLVFARPDGEPLRPQWVLDQLRKRTTELGLPRIGLHDLRHTAASIMIAAGIPLAVVSKTLRHSNLAITVDLYGHLLKDSADDAVVALAKALDHADNLHADSTTTVIPISCLAA</sequence>
<accession>A0A540W1H0</accession>
<evidence type="ECO:0000256" key="4">
    <source>
        <dbReference type="PROSITE-ProRule" id="PRU01248"/>
    </source>
</evidence>
<dbReference type="InterPro" id="IPR011010">
    <property type="entry name" value="DNA_brk_join_enz"/>
</dbReference>
<evidence type="ECO:0000256" key="3">
    <source>
        <dbReference type="ARBA" id="ARBA00023172"/>
    </source>
</evidence>
<dbReference type="Gene3D" id="1.10.150.130">
    <property type="match status" value="1"/>
</dbReference>
<dbReference type="InterPro" id="IPR013762">
    <property type="entry name" value="Integrase-like_cat_sf"/>
</dbReference>
<keyword evidence="1" id="KW-0229">DNA integration</keyword>
<dbReference type="EMBL" id="VIGB01000003">
    <property type="protein sequence ID" value="TQF02842.1"/>
    <property type="molecule type" value="Genomic_DNA"/>
</dbReference>
<feature type="domain" description="Core-binding (CB)" evidence="7">
    <location>
        <begin position="152"/>
        <end position="234"/>
    </location>
</feature>
<organism evidence="8 9">
    <name type="scientific">Kitasatospora acidiphila</name>
    <dbReference type="NCBI Taxonomy" id="2567942"/>
    <lineage>
        <taxon>Bacteria</taxon>
        <taxon>Bacillati</taxon>
        <taxon>Actinomycetota</taxon>
        <taxon>Actinomycetes</taxon>
        <taxon>Kitasatosporales</taxon>
        <taxon>Streptomycetaceae</taxon>
        <taxon>Kitasatospora</taxon>
    </lineage>
</organism>
<dbReference type="SUPFAM" id="SSF56349">
    <property type="entry name" value="DNA breaking-rejoining enzymes"/>
    <property type="match status" value="1"/>
</dbReference>
<dbReference type="CDD" id="cd01189">
    <property type="entry name" value="INT_ICEBs1_C_like"/>
    <property type="match status" value="1"/>
</dbReference>
<evidence type="ECO:0000259" key="7">
    <source>
        <dbReference type="PROSITE" id="PS51900"/>
    </source>
</evidence>
<reference evidence="8 9" key="1">
    <citation type="submission" date="2019-06" db="EMBL/GenBank/DDBJ databases">
        <title>Description of Kitasatospora acidophila sp. nov. isolated from pine grove soil, and reclassification of Streptomyces novaecaesareae to Kitasatospora novaeceasareae comb. nov.</title>
        <authorList>
            <person name="Kim M.J."/>
        </authorList>
    </citation>
    <scope>NUCLEOTIDE SEQUENCE [LARGE SCALE GENOMIC DNA]</scope>
    <source>
        <strain evidence="8 9">MMS16-CNU292</strain>
    </source>
</reference>
<name>A0A540W1H0_9ACTN</name>
<keyword evidence="9" id="KW-1185">Reference proteome</keyword>
<dbReference type="PROSITE" id="PS51900">
    <property type="entry name" value="CB"/>
    <property type="match status" value="1"/>
</dbReference>